<proteinExistence type="predicted"/>
<evidence type="ECO:0000313" key="3">
    <source>
        <dbReference type="Proteomes" id="UP000199103"/>
    </source>
</evidence>
<keyword evidence="3" id="KW-1185">Reference proteome</keyword>
<keyword evidence="1" id="KW-0472">Membrane</keyword>
<gene>
    <name evidence="2" type="ORF">SAMN04489812_2869</name>
</gene>
<organism evidence="2 3">
    <name type="scientific">Microlunatus soli</name>
    <dbReference type="NCBI Taxonomy" id="630515"/>
    <lineage>
        <taxon>Bacteria</taxon>
        <taxon>Bacillati</taxon>
        <taxon>Actinomycetota</taxon>
        <taxon>Actinomycetes</taxon>
        <taxon>Propionibacteriales</taxon>
        <taxon>Propionibacteriaceae</taxon>
        <taxon>Microlunatus</taxon>
    </lineage>
</organism>
<dbReference type="Proteomes" id="UP000199103">
    <property type="component" value="Chromosome I"/>
</dbReference>
<dbReference type="EMBL" id="LT629772">
    <property type="protein sequence ID" value="SDS74172.1"/>
    <property type="molecule type" value="Genomic_DNA"/>
</dbReference>
<name>A0A1H1UNQ5_9ACTN</name>
<keyword evidence="1" id="KW-1133">Transmembrane helix</keyword>
<evidence type="ECO:0000313" key="2">
    <source>
        <dbReference type="EMBL" id="SDS74172.1"/>
    </source>
</evidence>
<evidence type="ECO:0000256" key="1">
    <source>
        <dbReference type="SAM" id="Phobius"/>
    </source>
</evidence>
<evidence type="ECO:0008006" key="4">
    <source>
        <dbReference type="Google" id="ProtNLM"/>
    </source>
</evidence>
<dbReference type="STRING" id="630515.SAMN04489812_2869"/>
<accession>A0A1H1UNQ5</accession>
<dbReference type="AlphaFoldDB" id="A0A1H1UNQ5"/>
<reference evidence="2 3" key="1">
    <citation type="submission" date="2016-10" db="EMBL/GenBank/DDBJ databases">
        <authorList>
            <person name="de Groot N.N."/>
        </authorList>
    </citation>
    <scope>NUCLEOTIDE SEQUENCE [LARGE SCALE GENOMIC DNA]</scope>
    <source>
        <strain evidence="2 3">DSM 21800</strain>
    </source>
</reference>
<protein>
    <recommendedName>
        <fullName evidence="4">Flp pilus-assembly TadE/G-like</fullName>
    </recommendedName>
</protein>
<keyword evidence="1" id="KW-0812">Transmembrane</keyword>
<feature type="transmembrane region" description="Helical" evidence="1">
    <location>
        <begin position="17"/>
        <end position="37"/>
    </location>
</feature>
<sequence length="146" mass="14072">MMIMTGAPAADAERGQAISVLAMGIVAMLIMVAGLVIDGGQKAAAISRAESAAAGAARAAANAGAGGTLGTGGDRSVAISRARTAALNYLRGVGGGTGPRVSGTVTVDGAEVHVHTSVTVTTIFLSLIGIDTLSAAGDATARVVPT</sequence>